<sequence>MSNAATHFISKTPYVLQLNQELDQELDQDKQSSDASLNGVSLAVKDLFHIKGIPTTAGNPDWLASHPIPKQTSPAVDALLHAGASLVGKTITDELAYSLNGQNIHYGTPFNISAPERLPGGSSSGSAVAVREGSAQVGLGTDTGGSIRVPASYNGLFGLRPTHGRISCEHMVSLAPSFDTVGWITRDLSILDKVAQVLLNKDDEQTPCPVKDAKIGFAEELAAQCEYSDALSSAYNKMVKRQCILSSGLSSDLLTQASGTFRILQGYEIWQTHGQWITKQKPTFAPDIQERFEWCATITEKQQQNAKKKQKEFISHIQHLFSQCDVIFLPTTPGAAPLINTPSEQLATYRNKLMNLTCIAGLCGLPQLHIPLTINPHAPMGFSLIGQKNHDKQLIEIARMLLENE</sequence>
<protein>
    <submittedName>
        <fullName evidence="2">Amidase</fullName>
        <ecNumber evidence="2">3.5.1.4</ecNumber>
    </submittedName>
</protein>
<proteinExistence type="predicted"/>
<dbReference type="SUPFAM" id="SSF75304">
    <property type="entry name" value="Amidase signature (AS) enzymes"/>
    <property type="match status" value="1"/>
</dbReference>
<accession>A0ABU9SVD5</accession>
<evidence type="ECO:0000313" key="2">
    <source>
        <dbReference type="EMBL" id="MEM5497444.1"/>
    </source>
</evidence>
<evidence type="ECO:0000259" key="1">
    <source>
        <dbReference type="Pfam" id="PF01425"/>
    </source>
</evidence>
<name>A0ABU9SVD5_9ALTE</name>
<evidence type="ECO:0000313" key="3">
    <source>
        <dbReference type="Proteomes" id="UP001461163"/>
    </source>
</evidence>
<dbReference type="InterPro" id="IPR023631">
    <property type="entry name" value="Amidase_dom"/>
</dbReference>
<feature type="domain" description="Amidase" evidence="1">
    <location>
        <begin position="23"/>
        <end position="210"/>
    </location>
</feature>
<dbReference type="RefSeq" id="WP_342881459.1">
    <property type="nucleotide sequence ID" value="NZ_JBBMQS010000004.1"/>
</dbReference>
<feature type="domain" description="Amidase" evidence="1">
    <location>
        <begin position="296"/>
        <end position="394"/>
    </location>
</feature>
<reference evidence="2 3" key="1">
    <citation type="submission" date="2024-03" db="EMBL/GenBank/DDBJ databases">
        <title>Community enrichment and isolation of bacterial strains for fucoidan degradation.</title>
        <authorList>
            <person name="Sichert A."/>
        </authorList>
    </citation>
    <scope>NUCLEOTIDE SEQUENCE [LARGE SCALE GENOMIC DNA]</scope>
    <source>
        <strain evidence="2 3">AS12</strain>
    </source>
</reference>
<dbReference type="NCBIfam" id="NF006169">
    <property type="entry name" value="PRK08310.1"/>
    <property type="match status" value="1"/>
</dbReference>
<comment type="caution">
    <text evidence="2">The sequence shown here is derived from an EMBL/GenBank/DDBJ whole genome shotgun (WGS) entry which is preliminary data.</text>
</comment>
<dbReference type="Pfam" id="PF01425">
    <property type="entry name" value="Amidase"/>
    <property type="match status" value="2"/>
</dbReference>
<dbReference type="PANTHER" id="PTHR46310:SF7">
    <property type="entry name" value="AMIDASE 1"/>
    <property type="match status" value="1"/>
</dbReference>
<dbReference type="PANTHER" id="PTHR46310">
    <property type="entry name" value="AMIDASE 1"/>
    <property type="match status" value="1"/>
</dbReference>
<keyword evidence="3" id="KW-1185">Reference proteome</keyword>
<gene>
    <name evidence="2" type="ORF">WNY77_08580</name>
</gene>
<keyword evidence="2" id="KW-0378">Hydrolase</keyword>
<dbReference type="InterPro" id="IPR036928">
    <property type="entry name" value="AS_sf"/>
</dbReference>
<dbReference type="Gene3D" id="3.90.1300.10">
    <property type="entry name" value="Amidase signature (AS) domain"/>
    <property type="match status" value="1"/>
</dbReference>
<organism evidence="2 3">
    <name type="scientific">Paraglaciecola mesophila</name>
    <dbReference type="NCBI Taxonomy" id="197222"/>
    <lineage>
        <taxon>Bacteria</taxon>
        <taxon>Pseudomonadati</taxon>
        <taxon>Pseudomonadota</taxon>
        <taxon>Gammaproteobacteria</taxon>
        <taxon>Alteromonadales</taxon>
        <taxon>Alteromonadaceae</taxon>
        <taxon>Paraglaciecola</taxon>
    </lineage>
</organism>
<dbReference type="EC" id="3.5.1.4" evidence="2"/>
<dbReference type="EMBL" id="JBBMQS010000004">
    <property type="protein sequence ID" value="MEM5497444.1"/>
    <property type="molecule type" value="Genomic_DNA"/>
</dbReference>
<dbReference type="Proteomes" id="UP001461163">
    <property type="component" value="Unassembled WGS sequence"/>
</dbReference>
<dbReference type="GO" id="GO:0004040">
    <property type="term" value="F:amidase activity"/>
    <property type="evidence" value="ECO:0007669"/>
    <property type="project" value="UniProtKB-EC"/>
</dbReference>